<dbReference type="InterPro" id="IPR001346">
    <property type="entry name" value="Interferon_reg_fact_DNA-bd_dom"/>
</dbReference>
<keyword evidence="4" id="KW-0010">Activator</keyword>
<dbReference type="FunFam" id="1.10.10.10:FF:000041">
    <property type="entry name" value="Interferon regulatory factor 4"/>
    <property type="match status" value="1"/>
</dbReference>
<dbReference type="GO" id="GO:0005634">
    <property type="term" value="C:nucleus"/>
    <property type="evidence" value="ECO:0007669"/>
    <property type="project" value="UniProtKB-SubCell"/>
</dbReference>
<dbReference type="PRINTS" id="PR00267">
    <property type="entry name" value="INTFRNREGFCT"/>
</dbReference>
<dbReference type="GO" id="GO:0002376">
    <property type="term" value="P:immune system process"/>
    <property type="evidence" value="ECO:0007669"/>
    <property type="project" value="TreeGrafter"/>
</dbReference>
<dbReference type="InterPro" id="IPR019817">
    <property type="entry name" value="Interferon_reg_fac_CS"/>
</dbReference>
<accession>A0A8C6ZCL2</accession>
<dbReference type="PROSITE" id="PS00601">
    <property type="entry name" value="IRF_1"/>
    <property type="match status" value="1"/>
</dbReference>
<protein>
    <recommendedName>
        <fullName evidence="7">IRF tryptophan pentad repeat domain-containing protein</fullName>
    </recommendedName>
</protein>
<evidence type="ECO:0000313" key="8">
    <source>
        <dbReference type="Ensembl" id="ENSNPEP00000010268.1"/>
    </source>
</evidence>
<evidence type="ECO:0000256" key="3">
    <source>
        <dbReference type="ARBA" id="ARBA00023125"/>
    </source>
</evidence>
<keyword evidence="2" id="KW-0805">Transcription regulation</keyword>
<dbReference type="PROSITE" id="PS51507">
    <property type="entry name" value="IRF_2"/>
    <property type="match status" value="1"/>
</dbReference>
<evidence type="ECO:0000256" key="5">
    <source>
        <dbReference type="ARBA" id="ARBA00023163"/>
    </source>
</evidence>
<keyword evidence="9" id="KW-1185">Reference proteome</keyword>
<feature type="domain" description="IRF tryptophan pentad repeat" evidence="7">
    <location>
        <begin position="6"/>
        <end position="114"/>
    </location>
</feature>
<keyword evidence="3" id="KW-0238">DNA-binding</keyword>
<dbReference type="Proteomes" id="UP000694420">
    <property type="component" value="Unplaced"/>
</dbReference>
<reference evidence="8" key="2">
    <citation type="submission" date="2025-09" db="UniProtKB">
        <authorList>
            <consortium name="Ensembl"/>
        </authorList>
    </citation>
    <scope>IDENTIFICATION</scope>
</reference>
<dbReference type="SUPFAM" id="SSF46785">
    <property type="entry name" value="Winged helix' DNA-binding domain"/>
    <property type="match status" value="1"/>
</dbReference>
<reference evidence="8" key="1">
    <citation type="submission" date="2025-08" db="UniProtKB">
        <authorList>
            <consortium name="Ensembl"/>
        </authorList>
    </citation>
    <scope>IDENTIFICATION</scope>
</reference>
<comment type="subcellular location">
    <subcellularLocation>
        <location evidence="1">Nucleus</location>
    </subcellularLocation>
</comment>
<evidence type="ECO:0000256" key="4">
    <source>
        <dbReference type="ARBA" id="ARBA00023159"/>
    </source>
</evidence>
<evidence type="ECO:0000256" key="2">
    <source>
        <dbReference type="ARBA" id="ARBA00023015"/>
    </source>
</evidence>
<dbReference type="InterPro" id="IPR036390">
    <property type="entry name" value="WH_DNA-bd_sf"/>
</dbReference>
<dbReference type="PANTHER" id="PTHR11949:SF24">
    <property type="entry name" value="INTERFERON REGULATORY FACTOR 9"/>
    <property type="match status" value="1"/>
</dbReference>
<name>A0A8C6ZCL2_NOTPE</name>
<dbReference type="GO" id="GO:0045944">
    <property type="term" value="P:positive regulation of transcription by RNA polymerase II"/>
    <property type="evidence" value="ECO:0007669"/>
    <property type="project" value="UniProtKB-ARBA"/>
</dbReference>
<dbReference type="Pfam" id="PF00605">
    <property type="entry name" value="IRF"/>
    <property type="match status" value="1"/>
</dbReference>
<dbReference type="InterPro" id="IPR036388">
    <property type="entry name" value="WH-like_DNA-bd_sf"/>
</dbReference>
<dbReference type="PANTHER" id="PTHR11949">
    <property type="entry name" value="INTERFERON REGULATORY FACTOR"/>
    <property type="match status" value="1"/>
</dbReference>
<evidence type="ECO:0000256" key="1">
    <source>
        <dbReference type="ARBA" id="ARBA00004123"/>
    </source>
</evidence>
<proteinExistence type="predicted"/>
<dbReference type="CDD" id="cd00103">
    <property type="entry name" value="IRF"/>
    <property type="match status" value="1"/>
</dbReference>
<sequence>GCSRAGGKGTDWLVAQIDSGRYPGLRWENRARTLFRIPWKHAAKQDYRQQQDAALFRAWAIYKGKYHEGTDKADPSTWKTRLRCALNKSTDFQEVPERSQLDISEPYKVYQIVSDGTRDAGGYPIWALDHHGHHCFTHWGM</sequence>
<dbReference type="GO" id="GO:0000981">
    <property type="term" value="F:DNA-binding transcription factor activity, RNA polymerase II-specific"/>
    <property type="evidence" value="ECO:0007669"/>
    <property type="project" value="TreeGrafter"/>
</dbReference>
<organism evidence="8 9">
    <name type="scientific">Nothoprocta perdicaria</name>
    <name type="common">Chilean tinamou</name>
    <name type="synonym">Crypturus perdicarius</name>
    <dbReference type="NCBI Taxonomy" id="30464"/>
    <lineage>
        <taxon>Eukaryota</taxon>
        <taxon>Metazoa</taxon>
        <taxon>Chordata</taxon>
        <taxon>Craniata</taxon>
        <taxon>Vertebrata</taxon>
        <taxon>Euteleostomi</taxon>
        <taxon>Archelosauria</taxon>
        <taxon>Archosauria</taxon>
        <taxon>Dinosauria</taxon>
        <taxon>Saurischia</taxon>
        <taxon>Theropoda</taxon>
        <taxon>Coelurosauria</taxon>
        <taxon>Aves</taxon>
        <taxon>Palaeognathae</taxon>
        <taxon>Tinamiformes</taxon>
        <taxon>Tinamidae</taxon>
        <taxon>Nothoprocta</taxon>
    </lineage>
</organism>
<evidence type="ECO:0000256" key="6">
    <source>
        <dbReference type="ARBA" id="ARBA00023242"/>
    </source>
</evidence>
<keyword evidence="6" id="KW-0539">Nucleus</keyword>
<evidence type="ECO:0000259" key="7">
    <source>
        <dbReference type="PROSITE" id="PS51507"/>
    </source>
</evidence>
<dbReference type="Ensembl" id="ENSNPET00000010530.1">
    <property type="protein sequence ID" value="ENSNPEP00000010268.1"/>
    <property type="gene ID" value="ENSNPEG00000007706.1"/>
</dbReference>
<dbReference type="GO" id="GO:0000978">
    <property type="term" value="F:RNA polymerase II cis-regulatory region sequence-specific DNA binding"/>
    <property type="evidence" value="ECO:0007669"/>
    <property type="project" value="TreeGrafter"/>
</dbReference>
<evidence type="ECO:0000313" key="9">
    <source>
        <dbReference type="Proteomes" id="UP000694420"/>
    </source>
</evidence>
<keyword evidence="5" id="KW-0804">Transcription</keyword>
<dbReference type="Gene3D" id="1.10.10.10">
    <property type="entry name" value="Winged helix-like DNA-binding domain superfamily/Winged helix DNA-binding domain"/>
    <property type="match status" value="1"/>
</dbReference>
<dbReference type="AlphaFoldDB" id="A0A8C6ZCL2"/>
<dbReference type="SMART" id="SM00348">
    <property type="entry name" value="IRF"/>
    <property type="match status" value="1"/>
</dbReference>